<dbReference type="GO" id="GO:0009253">
    <property type="term" value="P:peptidoglycan catabolic process"/>
    <property type="evidence" value="ECO:0007669"/>
    <property type="project" value="InterPro"/>
</dbReference>
<protein>
    <recommendedName>
        <fullName evidence="2">N-acetylmuramoyl-L-alanine amidase</fullName>
        <ecNumber evidence="2">3.5.1.28</ecNumber>
    </recommendedName>
</protein>
<evidence type="ECO:0000313" key="7">
    <source>
        <dbReference type="Proteomes" id="UP000199603"/>
    </source>
</evidence>
<dbReference type="Gene3D" id="3.40.80.10">
    <property type="entry name" value="Peptidoglycan recognition protein-like"/>
    <property type="match status" value="1"/>
</dbReference>
<dbReference type="SMART" id="SM00644">
    <property type="entry name" value="Ami_2"/>
    <property type="match status" value="1"/>
</dbReference>
<name>A0A1G6RZJ3_9GAMM</name>
<dbReference type="Pfam" id="PF01510">
    <property type="entry name" value="Amidase_2"/>
    <property type="match status" value="1"/>
</dbReference>
<dbReference type="CDD" id="cd06583">
    <property type="entry name" value="PGRP"/>
    <property type="match status" value="1"/>
</dbReference>
<dbReference type="STRING" id="265719.SAMN04488509_101192"/>
<dbReference type="EC" id="3.5.1.28" evidence="2"/>
<dbReference type="Proteomes" id="UP000199603">
    <property type="component" value="Unassembled WGS sequence"/>
</dbReference>
<dbReference type="GO" id="GO:0009254">
    <property type="term" value="P:peptidoglycan turnover"/>
    <property type="evidence" value="ECO:0007669"/>
    <property type="project" value="TreeGrafter"/>
</dbReference>
<evidence type="ECO:0000256" key="4">
    <source>
        <dbReference type="ARBA" id="ARBA00023316"/>
    </source>
</evidence>
<gene>
    <name evidence="6" type="ORF">SAMN04488509_101192</name>
</gene>
<dbReference type="SUPFAM" id="SSF55846">
    <property type="entry name" value="N-acetylmuramoyl-L-alanine amidase-like"/>
    <property type="match status" value="1"/>
</dbReference>
<evidence type="ECO:0000259" key="5">
    <source>
        <dbReference type="SMART" id="SM00644"/>
    </source>
</evidence>
<keyword evidence="4" id="KW-0961">Cell wall biogenesis/degradation</keyword>
<sequence length="197" mass="21850">MTPDLPPTDPAWNVAPLAYIEKLEARPVESIELVVIHCTELPDLAEARVAGERVLYPSGTGNSGHFYIDRDGQVHVWVPLDRVAHHVRGHNARSVGIELVNRGRYPDWLASGSQRMDQPYPAEQIAALRALLRELQVRLPNLREIAGHEDLDTEQVPASDDPSRLVFRKRDPGPLFPWSKVLADLPLARIAATAAGD</sequence>
<dbReference type="PANTHER" id="PTHR30417">
    <property type="entry name" value="N-ACETYLMURAMOYL-L-ALANINE AMIDASE AMID"/>
    <property type="match status" value="1"/>
</dbReference>
<dbReference type="OrthoDB" id="9794842at2"/>
<dbReference type="InterPro" id="IPR051206">
    <property type="entry name" value="NAMLAA_amidase_2"/>
</dbReference>
<evidence type="ECO:0000256" key="2">
    <source>
        <dbReference type="ARBA" id="ARBA00011901"/>
    </source>
</evidence>
<dbReference type="GO" id="GO:0071555">
    <property type="term" value="P:cell wall organization"/>
    <property type="evidence" value="ECO:0007669"/>
    <property type="project" value="UniProtKB-KW"/>
</dbReference>
<feature type="domain" description="N-acetylmuramoyl-L-alanine amidase" evidence="5">
    <location>
        <begin position="18"/>
        <end position="163"/>
    </location>
</feature>
<organism evidence="6 7">
    <name type="scientific">Aquimonas voraii</name>
    <dbReference type="NCBI Taxonomy" id="265719"/>
    <lineage>
        <taxon>Bacteria</taxon>
        <taxon>Pseudomonadati</taxon>
        <taxon>Pseudomonadota</taxon>
        <taxon>Gammaproteobacteria</taxon>
        <taxon>Lysobacterales</taxon>
        <taxon>Lysobacteraceae</taxon>
        <taxon>Aquimonas</taxon>
    </lineage>
</organism>
<evidence type="ECO:0000256" key="3">
    <source>
        <dbReference type="ARBA" id="ARBA00022801"/>
    </source>
</evidence>
<keyword evidence="7" id="KW-1185">Reference proteome</keyword>
<dbReference type="InterPro" id="IPR036505">
    <property type="entry name" value="Amidase/PGRP_sf"/>
</dbReference>
<dbReference type="AlphaFoldDB" id="A0A1G6RZJ3"/>
<dbReference type="InterPro" id="IPR002502">
    <property type="entry name" value="Amidase_domain"/>
</dbReference>
<proteinExistence type="predicted"/>
<dbReference type="EMBL" id="FNAG01000001">
    <property type="protein sequence ID" value="SDD09814.1"/>
    <property type="molecule type" value="Genomic_DNA"/>
</dbReference>
<dbReference type="PANTHER" id="PTHR30417:SF1">
    <property type="entry name" value="N-ACETYLMURAMOYL-L-ALANINE AMIDASE AMID"/>
    <property type="match status" value="1"/>
</dbReference>
<dbReference type="RefSeq" id="WP_091237751.1">
    <property type="nucleotide sequence ID" value="NZ_FNAG01000001.1"/>
</dbReference>
<evidence type="ECO:0000313" key="6">
    <source>
        <dbReference type="EMBL" id="SDD09814.1"/>
    </source>
</evidence>
<dbReference type="GO" id="GO:0019867">
    <property type="term" value="C:outer membrane"/>
    <property type="evidence" value="ECO:0007669"/>
    <property type="project" value="TreeGrafter"/>
</dbReference>
<dbReference type="GO" id="GO:0008745">
    <property type="term" value="F:N-acetylmuramoyl-L-alanine amidase activity"/>
    <property type="evidence" value="ECO:0007669"/>
    <property type="project" value="UniProtKB-EC"/>
</dbReference>
<keyword evidence="3" id="KW-0378">Hydrolase</keyword>
<reference evidence="6 7" key="1">
    <citation type="submission" date="2016-10" db="EMBL/GenBank/DDBJ databases">
        <authorList>
            <person name="de Groot N.N."/>
        </authorList>
    </citation>
    <scope>NUCLEOTIDE SEQUENCE [LARGE SCALE GENOMIC DNA]</scope>
    <source>
        <strain evidence="6 7">DSM 16957</strain>
    </source>
</reference>
<accession>A0A1G6RZJ3</accession>
<comment type="catalytic activity">
    <reaction evidence="1">
        <text>Hydrolyzes the link between N-acetylmuramoyl residues and L-amino acid residues in certain cell-wall glycopeptides.</text>
        <dbReference type="EC" id="3.5.1.28"/>
    </reaction>
</comment>
<evidence type="ECO:0000256" key="1">
    <source>
        <dbReference type="ARBA" id="ARBA00001561"/>
    </source>
</evidence>